<proteinExistence type="predicted"/>
<dbReference type="RefSeq" id="WP_189379420.1">
    <property type="nucleotide sequence ID" value="NZ_BNAH01000017.1"/>
</dbReference>
<keyword evidence="1" id="KW-0805">Transcription regulation</keyword>
<dbReference type="PANTHER" id="PTHR43280:SF28">
    <property type="entry name" value="HTH-TYPE TRANSCRIPTIONAL ACTIVATOR RHAS"/>
    <property type="match status" value="1"/>
</dbReference>
<organism evidence="5 6">
    <name type="scientific">Thalassotalea profundi</name>
    <dbReference type="NCBI Taxonomy" id="2036687"/>
    <lineage>
        <taxon>Bacteria</taxon>
        <taxon>Pseudomonadati</taxon>
        <taxon>Pseudomonadota</taxon>
        <taxon>Gammaproteobacteria</taxon>
        <taxon>Alteromonadales</taxon>
        <taxon>Colwelliaceae</taxon>
        <taxon>Thalassotalea</taxon>
    </lineage>
</organism>
<dbReference type="PANTHER" id="PTHR43280">
    <property type="entry name" value="ARAC-FAMILY TRANSCRIPTIONAL REGULATOR"/>
    <property type="match status" value="1"/>
</dbReference>
<dbReference type="InterPro" id="IPR020449">
    <property type="entry name" value="Tscrpt_reg_AraC-type_HTH"/>
</dbReference>
<dbReference type="InterPro" id="IPR000014">
    <property type="entry name" value="PAS"/>
</dbReference>
<dbReference type="SMART" id="SM00342">
    <property type="entry name" value="HTH_ARAC"/>
    <property type="match status" value="1"/>
</dbReference>
<keyword evidence="6" id="KW-1185">Reference proteome</keyword>
<dbReference type="InterPro" id="IPR013656">
    <property type="entry name" value="PAS_4"/>
</dbReference>
<dbReference type="PROSITE" id="PS01124">
    <property type="entry name" value="HTH_ARAC_FAMILY_2"/>
    <property type="match status" value="1"/>
</dbReference>
<evidence type="ECO:0000256" key="3">
    <source>
        <dbReference type="ARBA" id="ARBA00023163"/>
    </source>
</evidence>
<evidence type="ECO:0000313" key="5">
    <source>
        <dbReference type="EMBL" id="GHF01353.1"/>
    </source>
</evidence>
<feature type="domain" description="HTH araC/xylS-type" evidence="4">
    <location>
        <begin position="140"/>
        <end position="238"/>
    </location>
</feature>
<dbReference type="PROSITE" id="PS00041">
    <property type="entry name" value="HTH_ARAC_FAMILY_1"/>
    <property type="match status" value="1"/>
</dbReference>
<reference evidence="6" key="1">
    <citation type="journal article" date="2019" name="Int. J. Syst. Evol. Microbiol.">
        <title>The Global Catalogue of Microorganisms (GCM) 10K type strain sequencing project: providing services to taxonomists for standard genome sequencing and annotation.</title>
        <authorList>
            <consortium name="The Broad Institute Genomics Platform"/>
            <consortium name="The Broad Institute Genome Sequencing Center for Infectious Disease"/>
            <person name="Wu L."/>
            <person name="Ma J."/>
        </authorList>
    </citation>
    <scope>NUCLEOTIDE SEQUENCE [LARGE SCALE GENOMIC DNA]</scope>
    <source>
        <strain evidence="6">CGMCC 1.15922</strain>
    </source>
</reference>
<evidence type="ECO:0000256" key="1">
    <source>
        <dbReference type="ARBA" id="ARBA00023015"/>
    </source>
</evidence>
<protein>
    <recommendedName>
        <fullName evidence="4">HTH araC/xylS-type domain-containing protein</fullName>
    </recommendedName>
</protein>
<dbReference type="NCBIfam" id="TIGR00229">
    <property type="entry name" value="sensory_box"/>
    <property type="match status" value="1"/>
</dbReference>
<evidence type="ECO:0000256" key="2">
    <source>
        <dbReference type="ARBA" id="ARBA00023125"/>
    </source>
</evidence>
<keyword evidence="3" id="KW-0804">Transcription</keyword>
<dbReference type="EMBL" id="BNAH01000017">
    <property type="protein sequence ID" value="GHF01353.1"/>
    <property type="molecule type" value="Genomic_DNA"/>
</dbReference>
<evidence type="ECO:0000313" key="6">
    <source>
        <dbReference type="Proteomes" id="UP000626370"/>
    </source>
</evidence>
<keyword evidence="2" id="KW-0238">DNA-binding</keyword>
<dbReference type="SUPFAM" id="SSF46689">
    <property type="entry name" value="Homeodomain-like"/>
    <property type="match status" value="2"/>
</dbReference>
<comment type="caution">
    <text evidence="5">The sequence shown here is derived from an EMBL/GenBank/DDBJ whole genome shotgun (WGS) entry which is preliminary data.</text>
</comment>
<dbReference type="InterPro" id="IPR009057">
    <property type="entry name" value="Homeodomain-like_sf"/>
</dbReference>
<dbReference type="SUPFAM" id="SSF55785">
    <property type="entry name" value="PYP-like sensor domain (PAS domain)"/>
    <property type="match status" value="1"/>
</dbReference>
<name>A0ABQ3J1R3_9GAMM</name>
<dbReference type="Gene3D" id="3.30.450.20">
    <property type="entry name" value="PAS domain"/>
    <property type="match status" value="1"/>
</dbReference>
<dbReference type="InterPro" id="IPR035965">
    <property type="entry name" value="PAS-like_dom_sf"/>
</dbReference>
<dbReference type="Gene3D" id="1.10.10.60">
    <property type="entry name" value="Homeodomain-like"/>
    <property type="match status" value="2"/>
</dbReference>
<dbReference type="CDD" id="cd00130">
    <property type="entry name" value="PAS"/>
    <property type="match status" value="1"/>
</dbReference>
<dbReference type="InterPro" id="IPR018062">
    <property type="entry name" value="HTH_AraC-typ_CS"/>
</dbReference>
<dbReference type="PRINTS" id="PR00032">
    <property type="entry name" value="HTHARAC"/>
</dbReference>
<dbReference type="Pfam" id="PF08448">
    <property type="entry name" value="PAS_4"/>
    <property type="match status" value="1"/>
</dbReference>
<sequence length="242" mass="28111">MKENPLLNQLSAKQLIEAFELLPDILFWIKDCDCKIVYANKYLIEHLGYRSLESVIGKGDSDFSPPHLAKQYIVDDQKVLAGEMVQNRLEMNMHKSREVAWFSTSKRPLRDDNGQIIGTYGITRHLQKTVKTLSGIDELKVPVDFIRLNYERDIHIEELAKVSHLSISALERRFKKYLNKTPKQFIREVRLEKARQLLVETSLPIADIAFQCGYQDHSYFSKHFKAMFEQLPSSIRASINNL</sequence>
<dbReference type="InterPro" id="IPR018060">
    <property type="entry name" value="HTH_AraC"/>
</dbReference>
<evidence type="ECO:0000259" key="4">
    <source>
        <dbReference type="PROSITE" id="PS01124"/>
    </source>
</evidence>
<gene>
    <name evidence="5" type="ORF">GCM10011501_33560</name>
</gene>
<accession>A0ABQ3J1R3</accession>
<dbReference type="Pfam" id="PF12833">
    <property type="entry name" value="HTH_18"/>
    <property type="match status" value="1"/>
</dbReference>
<dbReference type="Proteomes" id="UP000626370">
    <property type="component" value="Unassembled WGS sequence"/>
</dbReference>